<evidence type="ECO:0000313" key="2">
    <source>
        <dbReference type="EMBL" id="EOR08225.1"/>
    </source>
</evidence>
<evidence type="ECO:0000313" key="3">
    <source>
        <dbReference type="Proteomes" id="UP000016201"/>
    </source>
</evidence>
<gene>
    <name evidence="2" type="ORF">I593_01580</name>
</gene>
<organism evidence="2 3">
    <name type="scientific">Acinetobacter tandoii DSM 14970 = CIP 107469</name>
    <dbReference type="NCBI Taxonomy" id="1120927"/>
    <lineage>
        <taxon>Bacteria</taxon>
        <taxon>Pseudomonadati</taxon>
        <taxon>Pseudomonadota</taxon>
        <taxon>Gammaproteobacteria</taxon>
        <taxon>Moraxellales</taxon>
        <taxon>Moraxellaceae</taxon>
        <taxon>Acinetobacter</taxon>
    </lineage>
</organism>
<name>R9B1R3_9GAMM</name>
<comment type="caution">
    <text evidence="2">The sequence shown here is derived from an EMBL/GenBank/DDBJ whole genome shotgun (WGS) entry which is preliminary data.</text>
</comment>
<dbReference type="RefSeq" id="WP_016166665.1">
    <property type="nucleotide sequence ID" value="NZ_JHZG01000011.1"/>
</dbReference>
<feature type="region of interest" description="Disordered" evidence="1">
    <location>
        <begin position="1"/>
        <end position="26"/>
    </location>
</feature>
<sequence>MSKTGRPPKPLQEKILSGARIRDDRDDDAQVANAAVDLGMPPCPVWLNKKAKKHWDTLGPTLVQAGLLSVVDGDVFGLHCDNMAAYEEAMTKLTVVSEWVAKTPNGFEVQAAWLQIRNKLQEQIIKTAREFGLTPAARSSVKVNKPQQLNLLGASAAVEEDEFSGMGIRSS</sequence>
<dbReference type="eggNOG" id="COG3747">
    <property type="taxonomic scope" value="Bacteria"/>
</dbReference>
<dbReference type="AlphaFoldDB" id="R9B1R3"/>
<dbReference type="OrthoDB" id="6010489at2"/>
<protein>
    <recommendedName>
        <fullName evidence="4">Phage terminase small subunit P27 family</fullName>
    </recommendedName>
</protein>
<reference evidence="2 3" key="1">
    <citation type="submission" date="2013-03" db="EMBL/GenBank/DDBJ databases">
        <title>The Genome Sequence of Acinetobacter tandoii CIP 107469.</title>
        <authorList>
            <consortium name="The Broad Institute Genome Sequencing Platform"/>
            <consortium name="The Broad Institute Genome Sequencing Center for Infectious Disease"/>
            <person name="Cerqueira G."/>
            <person name="Feldgarden M."/>
            <person name="Courvalin P."/>
            <person name="Perichon B."/>
            <person name="Grillot-Courvalin C."/>
            <person name="Clermont D."/>
            <person name="Rocha E."/>
            <person name="Yoon E.-J."/>
            <person name="Nemec A."/>
            <person name="Walker B."/>
            <person name="Young S.K."/>
            <person name="Zeng Q."/>
            <person name="Gargeya S."/>
            <person name="Fitzgerald M."/>
            <person name="Haas B."/>
            <person name="Abouelleil A."/>
            <person name="Alvarado L."/>
            <person name="Arachchi H.M."/>
            <person name="Berlin A.M."/>
            <person name="Chapman S.B."/>
            <person name="Dewar J."/>
            <person name="Goldberg J."/>
            <person name="Griggs A."/>
            <person name="Gujja S."/>
            <person name="Hansen M."/>
            <person name="Howarth C."/>
            <person name="Imamovic A."/>
            <person name="Larimer J."/>
            <person name="McCowan C."/>
            <person name="Murphy C."/>
            <person name="Neiman D."/>
            <person name="Pearson M."/>
            <person name="Priest M."/>
            <person name="Roberts A."/>
            <person name="Saif S."/>
            <person name="Shea T."/>
            <person name="Sisk P."/>
            <person name="Sykes S."/>
            <person name="Wortman J."/>
            <person name="Nusbaum C."/>
            <person name="Birren B."/>
        </authorList>
    </citation>
    <scope>NUCLEOTIDE SEQUENCE [LARGE SCALE GENOMIC DNA]</scope>
    <source>
        <strain evidence="2 3">CIP 107469</strain>
    </source>
</reference>
<accession>R9B1R3</accession>
<dbReference type="InterPro" id="IPR006448">
    <property type="entry name" value="Phage_term_ssu_P27"/>
</dbReference>
<dbReference type="EMBL" id="AQFM01000036">
    <property type="protein sequence ID" value="EOR08225.1"/>
    <property type="molecule type" value="Genomic_DNA"/>
</dbReference>
<dbReference type="PATRIC" id="fig|1120927.3.peg.1531"/>
<evidence type="ECO:0000256" key="1">
    <source>
        <dbReference type="SAM" id="MobiDB-lite"/>
    </source>
</evidence>
<keyword evidence="3" id="KW-1185">Reference proteome</keyword>
<dbReference type="Proteomes" id="UP000016201">
    <property type="component" value="Unassembled WGS sequence"/>
</dbReference>
<evidence type="ECO:0008006" key="4">
    <source>
        <dbReference type="Google" id="ProtNLM"/>
    </source>
</evidence>
<proteinExistence type="predicted"/>
<dbReference type="Pfam" id="PF05119">
    <property type="entry name" value="Terminase_4"/>
    <property type="match status" value="1"/>
</dbReference>